<dbReference type="EMBL" id="JBHMDY010000004">
    <property type="protein sequence ID" value="MFB9259431.1"/>
    <property type="molecule type" value="Genomic_DNA"/>
</dbReference>
<organism evidence="2 3">
    <name type="scientific">Dietzia aerolata</name>
    <dbReference type="NCBI Taxonomy" id="595984"/>
    <lineage>
        <taxon>Bacteria</taxon>
        <taxon>Bacillati</taxon>
        <taxon>Actinomycetota</taxon>
        <taxon>Actinomycetes</taxon>
        <taxon>Mycobacteriales</taxon>
        <taxon>Dietziaceae</taxon>
        <taxon>Dietzia</taxon>
    </lineage>
</organism>
<keyword evidence="3" id="KW-1185">Reference proteome</keyword>
<feature type="signal peptide" evidence="1">
    <location>
        <begin position="1"/>
        <end position="29"/>
    </location>
</feature>
<dbReference type="RefSeq" id="WP_182633607.1">
    <property type="nucleotide sequence ID" value="NZ_JAALDM010000324.1"/>
</dbReference>
<evidence type="ECO:0000313" key="2">
    <source>
        <dbReference type="EMBL" id="MFB9259431.1"/>
    </source>
</evidence>
<proteinExistence type="predicted"/>
<protein>
    <submittedName>
        <fullName evidence="2">Uncharacterized protein</fullName>
    </submittedName>
</protein>
<sequence>MSRSTIRRGATCTLAALALAGVGAPVAHAQEEPGAVDAASVSPGSVGEWAAASVSLSADAVTDPVGSATMLWESARCFIVLPGDGPEDNCWY</sequence>
<dbReference type="Proteomes" id="UP001589700">
    <property type="component" value="Unassembled WGS sequence"/>
</dbReference>
<name>A0ABV5JNX1_9ACTN</name>
<comment type="caution">
    <text evidence="2">The sequence shown here is derived from an EMBL/GenBank/DDBJ whole genome shotgun (WGS) entry which is preliminary data.</text>
</comment>
<evidence type="ECO:0000256" key="1">
    <source>
        <dbReference type="SAM" id="SignalP"/>
    </source>
</evidence>
<keyword evidence="1" id="KW-0732">Signal</keyword>
<evidence type="ECO:0000313" key="3">
    <source>
        <dbReference type="Proteomes" id="UP001589700"/>
    </source>
</evidence>
<feature type="chain" id="PRO_5045965549" evidence="1">
    <location>
        <begin position="30"/>
        <end position="92"/>
    </location>
</feature>
<reference evidence="2 3" key="1">
    <citation type="submission" date="2024-09" db="EMBL/GenBank/DDBJ databases">
        <authorList>
            <person name="Sun Q."/>
            <person name="Mori K."/>
        </authorList>
    </citation>
    <scope>NUCLEOTIDE SEQUENCE [LARGE SCALE GENOMIC DNA]</scope>
    <source>
        <strain evidence="2 3">CCM 7659</strain>
    </source>
</reference>
<accession>A0ABV5JNX1</accession>
<gene>
    <name evidence="2" type="ORF">ACFFVD_06405</name>
</gene>